<dbReference type="AlphaFoldDB" id="A0A151NWU7"/>
<keyword evidence="3" id="KW-1185">Reference proteome</keyword>
<comment type="caution">
    <text evidence="2">The sequence shown here is derived from an EMBL/GenBank/DDBJ whole genome shotgun (WGS) entry which is preliminary data.</text>
</comment>
<protein>
    <submittedName>
        <fullName evidence="2">Uncharacterized protein</fullName>
    </submittedName>
</protein>
<proteinExistence type="predicted"/>
<evidence type="ECO:0000313" key="2">
    <source>
        <dbReference type="EMBL" id="KYO41244.1"/>
    </source>
</evidence>
<name>A0A151NWU7_ALLMI</name>
<feature type="compositionally biased region" description="Acidic residues" evidence="1">
    <location>
        <begin position="61"/>
        <end position="81"/>
    </location>
</feature>
<gene>
    <name evidence="2" type="ORF">Y1Q_0011080</name>
</gene>
<feature type="compositionally biased region" description="Basic and acidic residues" evidence="1">
    <location>
        <begin position="34"/>
        <end position="60"/>
    </location>
</feature>
<evidence type="ECO:0000256" key="1">
    <source>
        <dbReference type="SAM" id="MobiDB-lite"/>
    </source>
</evidence>
<dbReference type="Proteomes" id="UP000050525">
    <property type="component" value="Unassembled WGS sequence"/>
</dbReference>
<reference evidence="2 3" key="1">
    <citation type="journal article" date="2012" name="Genome Biol.">
        <title>Sequencing three crocodilian genomes to illuminate the evolution of archosaurs and amniotes.</title>
        <authorList>
            <person name="St John J.A."/>
            <person name="Braun E.L."/>
            <person name="Isberg S.R."/>
            <person name="Miles L.G."/>
            <person name="Chong A.Y."/>
            <person name="Gongora J."/>
            <person name="Dalzell P."/>
            <person name="Moran C."/>
            <person name="Bed'hom B."/>
            <person name="Abzhanov A."/>
            <person name="Burgess S.C."/>
            <person name="Cooksey A.M."/>
            <person name="Castoe T.A."/>
            <person name="Crawford N.G."/>
            <person name="Densmore L.D."/>
            <person name="Drew J.C."/>
            <person name="Edwards S.V."/>
            <person name="Faircloth B.C."/>
            <person name="Fujita M.K."/>
            <person name="Greenwold M.J."/>
            <person name="Hoffmann F.G."/>
            <person name="Howard J.M."/>
            <person name="Iguchi T."/>
            <person name="Janes D.E."/>
            <person name="Khan S.Y."/>
            <person name="Kohno S."/>
            <person name="de Koning A.J."/>
            <person name="Lance S.L."/>
            <person name="McCarthy F.M."/>
            <person name="McCormack J.E."/>
            <person name="Merchant M.E."/>
            <person name="Peterson D.G."/>
            <person name="Pollock D.D."/>
            <person name="Pourmand N."/>
            <person name="Raney B.J."/>
            <person name="Roessler K.A."/>
            <person name="Sanford J.R."/>
            <person name="Sawyer R.H."/>
            <person name="Schmidt C.J."/>
            <person name="Triplett E.W."/>
            <person name="Tuberville T.D."/>
            <person name="Venegas-Anaya M."/>
            <person name="Howard J.T."/>
            <person name="Jarvis E.D."/>
            <person name="Guillette L.J.Jr."/>
            <person name="Glenn T.C."/>
            <person name="Green R.E."/>
            <person name="Ray D.A."/>
        </authorList>
    </citation>
    <scope>NUCLEOTIDE SEQUENCE [LARGE SCALE GENOMIC DNA]</scope>
    <source>
        <strain evidence="2">KSC_2009_1</strain>
    </source>
</reference>
<organism evidence="2 3">
    <name type="scientific">Alligator mississippiensis</name>
    <name type="common">American alligator</name>
    <dbReference type="NCBI Taxonomy" id="8496"/>
    <lineage>
        <taxon>Eukaryota</taxon>
        <taxon>Metazoa</taxon>
        <taxon>Chordata</taxon>
        <taxon>Craniata</taxon>
        <taxon>Vertebrata</taxon>
        <taxon>Euteleostomi</taxon>
        <taxon>Archelosauria</taxon>
        <taxon>Archosauria</taxon>
        <taxon>Crocodylia</taxon>
        <taxon>Alligatoridae</taxon>
        <taxon>Alligatorinae</taxon>
        <taxon>Alligator</taxon>
    </lineage>
</organism>
<accession>A0A151NWU7</accession>
<evidence type="ECO:0000313" key="3">
    <source>
        <dbReference type="Proteomes" id="UP000050525"/>
    </source>
</evidence>
<feature type="region of interest" description="Disordered" evidence="1">
    <location>
        <begin position="34"/>
        <end position="81"/>
    </location>
</feature>
<dbReference type="EMBL" id="AKHW03001657">
    <property type="protein sequence ID" value="KYO41244.1"/>
    <property type="molecule type" value="Genomic_DNA"/>
</dbReference>
<sequence length="81" mass="9554">MKRRRKRAQKAVSRAGECKGAVIHEDQAFAVMRKTEEDNGKERADLERDWHRLFRGKPSEENNEDNSEDSDNNENEYDDDE</sequence>